<evidence type="ECO:0000313" key="3">
    <source>
        <dbReference type="EMBL" id="MBB6328289.1"/>
    </source>
</evidence>
<feature type="transmembrane region" description="Helical" evidence="1">
    <location>
        <begin position="173"/>
        <end position="197"/>
    </location>
</feature>
<keyword evidence="1" id="KW-0812">Transmembrane</keyword>
<dbReference type="SUPFAM" id="SSF48371">
    <property type="entry name" value="ARM repeat"/>
    <property type="match status" value="1"/>
</dbReference>
<evidence type="ECO:0000256" key="1">
    <source>
        <dbReference type="SAM" id="Phobius"/>
    </source>
</evidence>
<reference evidence="3 4" key="1">
    <citation type="submission" date="2020-08" db="EMBL/GenBank/DDBJ databases">
        <title>Genomic Encyclopedia of Type Strains, Phase IV (KMG-IV): sequencing the most valuable type-strain genomes for metagenomic binning, comparative biology and taxonomic classification.</title>
        <authorList>
            <person name="Goeker M."/>
        </authorList>
    </citation>
    <scope>NUCLEOTIDE SEQUENCE [LARGE SCALE GENOMIC DNA]</scope>
    <source>
        <strain evidence="3 4">DSM 102044</strain>
    </source>
</reference>
<name>A0A841MRK4_9BACT</name>
<keyword evidence="1" id="KW-0472">Membrane</keyword>
<gene>
    <name evidence="3" type="ORF">FHS59_003932</name>
</gene>
<evidence type="ECO:0008006" key="5">
    <source>
        <dbReference type="Google" id="ProtNLM"/>
    </source>
</evidence>
<feature type="chain" id="PRO_5032891881" description="HEAT repeat domain-containing protein" evidence="2">
    <location>
        <begin position="25"/>
        <end position="529"/>
    </location>
</feature>
<proteinExistence type="predicted"/>
<protein>
    <recommendedName>
        <fullName evidence="5">HEAT repeat domain-containing protein</fullName>
    </recommendedName>
</protein>
<accession>A0A841MRK4</accession>
<dbReference type="Proteomes" id="UP000588604">
    <property type="component" value="Unassembled WGS sequence"/>
</dbReference>
<feature type="signal peptide" evidence="2">
    <location>
        <begin position="1"/>
        <end position="24"/>
    </location>
</feature>
<dbReference type="AlphaFoldDB" id="A0A841MRK4"/>
<keyword evidence="2" id="KW-0732">Signal</keyword>
<dbReference type="RefSeq" id="WP_184497147.1">
    <property type="nucleotide sequence ID" value="NZ_JACIJO010000003.1"/>
</dbReference>
<evidence type="ECO:0000256" key="2">
    <source>
        <dbReference type="SAM" id="SignalP"/>
    </source>
</evidence>
<organism evidence="3 4">
    <name type="scientific">Algoriphagus iocasae</name>
    <dbReference type="NCBI Taxonomy" id="1836499"/>
    <lineage>
        <taxon>Bacteria</taxon>
        <taxon>Pseudomonadati</taxon>
        <taxon>Bacteroidota</taxon>
        <taxon>Cytophagia</taxon>
        <taxon>Cytophagales</taxon>
        <taxon>Cyclobacteriaceae</taxon>
        <taxon>Algoriphagus</taxon>
    </lineage>
</organism>
<comment type="caution">
    <text evidence="3">The sequence shown here is derived from an EMBL/GenBank/DDBJ whole genome shotgun (WGS) entry which is preliminary data.</text>
</comment>
<dbReference type="EMBL" id="JACIJO010000003">
    <property type="protein sequence ID" value="MBB6328289.1"/>
    <property type="molecule type" value="Genomic_DNA"/>
</dbReference>
<dbReference type="Gene3D" id="1.25.10.10">
    <property type="entry name" value="Leucine-rich Repeat Variant"/>
    <property type="match status" value="1"/>
</dbReference>
<dbReference type="InterPro" id="IPR016024">
    <property type="entry name" value="ARM-type_fold"/>
</dbReference>
<sequence length="529" mass="61378">MRKTFTRISLFLTFFLCCINQVYSQDSIPFTDSISFFNFLKLQEEVPSLQFRYQAQPNVLTADLLADSTLSFSKREDGLWVSKAFTKFSDWEAAGKGLMAEDSSLVVPNFLIYEENSDLLAAQEYISNLWRNRDIFIPEKTPEVGEELVLLANLIPYEPLVKYRFHFFSDYKLVIVISIITFFLLMAIGMIIFMLIIKANHSRVEALKKEYENMIIGPISEILFEKSLEEIDALTEEDILKIFPEKHYKRKLFKLVLIENIISLNKKMKGDFKDKLKSLYKKFGLDIISISKLKNKRWDIVTNGLVHINEMDLVEALPKVKELTDSSNFYIRSQAISTVLNLSEKVDLSKIKEQSFPLSRWQQMNYLRIIKYLHIQKSLDLTPLFEGKNKTVRLFGYKLVRLLGRIELVEKLAEVAPNVADEEKIEILNTYEVIGINTEAFFINQCLRSENKDLMIAAARVSGTIGDQASAHILIELLDENPDFNTRRLLLDSLKKLDESMYNEYVSKNRDKDTLRIKTHLLDPLLQHV</sequence>
<evidence type="ECO:0000313" key="4">
    <source>
        <dbReference type="Proteomes" id="UP000588604"/>
    </source>
</evidence>
<keyword evidence="1" id="KW-1133">Transmembrane helix</keyword>
<dbReference type="InterPro" id="IPR011989">
    <property type="entry name" value="ARM-like"/>
</dbReference>
<keyword evidence="4" id="KW-1185">Reference proteome</keyword>